<gene>
    <name evidence="2" type="ORF">HUK65_07570</name>
</gene>
<dbReference type="EMBL" id="JACBXS010000012">
    <property type="protein sequence ID" value="NYS24851.1"/>
    <property type="molecule type" value="Genomic_DNA"/>
</dbReference>
<dbReference type="AlphaFoldDB" id="A0A7Z0HYX3"/>
<feature type="region of interest" description="Disordered" evidence="1">
    <location>
        <begin position="318"/>
        <end position="338"/>
    </location>
</feature>
<organism evidence="2 3">
    <name type="scientific">Rhabdonatronobacter sediminivivens</name>
    <dbReference type="NCBI Taxonomy" id="2743469"/>
    <lineage>
        <taxon>Bacteria</taxon>
        <taxon>Pseudomonadati</taxon>
        <taxon>Pseudomonadota</taxon>
        <taxon>Alphaproteobacteria</taxon>
        <taxon>Rhodobacterales</taxon>
        <taxon>Paracoccaceae</taxon>
        <taxon>Rhabdonatronobacter</taxon>
    </lineage>
</organism>
<dbReference type="Gene3D" id="3.90.550.10">
    <property type="entry name" value="Spore Coat Polysaccharide Biosynthesis Protein SpsA, Chain A"/>
    <property type="match status" value="1"/>
</dbReference>
<dbReference type="CDD" id="cd04186">
    <property type="entry name" value="GT_2_like_c"/>
    <property type="match status" value="1"/>
</dbReference>
<keyword evidence="2" id="KW-0808">Transferase</keyword>
<dbReference type="GO" id="GO:0016740">
    <property type="term" value="F:transferase activity"/>
    <property type="evidence" value="ECO:0007669"/>
    <property type="project" value="UniProtKB-KW"/>
</dbReference>
<sequence>MPRNNPLQTVLTVILNWRTAEMTERATRAALRAMEGVDGAITIVDNDSGDGSFEHLRAAFAGHPRVQVLQSGHNGGYGAGNNVGIRAGLPGGQRPDLVFLLNSDAFPAPDAIRILRDYLTAHPDTGMAGSHVHGSDGEPHVTCFRFPTAWSELEGAAHTGVISRLLGRFQVPITPPDAPARVDWLSGASLMIRSDVLDRVGLFDERFFLYFEETDLCRRAAGAGWPCVYVPDSQVEHIGSVSTGMREWSRVPRYWFDSRWHYFRKHHGRSGVMLATLAHLAGGVIWGLRRVLQRRGAKTPPYFFRDLVRHAGRRLLSRGPKGGALKQRPQSASQEYST</sequence>
<evidence type="ECO:0000256" key="1">
    <source>
        <dbReference type="SAM" id="MobiDB-lite"/>
    </source>
</evidence>
<dbReference type="SUPFAM" id="SSF53448">
    <property type="entry name" value="Nucleotide-diphospho-sugar transferases"/>
    <property type="match status" value="1"/>
</dbReference>
<evidence type="ECO:0000313" key="3">
    <source>
        <dbReference type="Proteomes" id="UP000529417"/>
    </source>
</evidence>
<accession>A0A7Z0HYX3</accession>
<proteinExistence type="predicted"/>
<reference evidence="2 3" key="1">
    <citation type="journal article" date="2000" name="Arch. Microbiol.">
        <title>Rhodobaca bogoriensis gen. nov. and sp. nov., an alkaliphilic purple nonsulfur bacterium from African Rift Valley soda lakes.</title>
        <authorList>
            <person name="Milford A.D."/>
            <person name="Achenbach L.A."/>
            <person name="Jung D.O."/>
            <person name="Madigan M.T."/>
        </authorList>
    </citation>
    <scope>NUCLEOTIDE SEQUENCE [LARGE SCALE GENOMIC DNA]</scope>
    <source>
        <strain evidence="2 3">2376</strain>
    </source>
</reference>
<comment type="caution">
    <text evidence="2">The sequence shown here is derived from an EMBL/GenBank/DDBJ whole genome shotgun (WGS) entry which is preliminary data.</text>
</comment>
<dbReference type="Pfam" id="PF13641">
    <property type="entry name" value="Glyco_tranf_2_3"/>
    <property type="match status" value="1"/>
</dbReference>
<keyword evidence="3" id="KW-1185">Reference proteome</keyword>
<dbReference type="InterPro" id="IPR029044">
    <property type="entry name" value="Nucleotide-diphossugar_trans"/>
</dbReference>
<dbReference type="PANTHER" id="PTHR43179:SF7">
    <property type="entry name" value="RHAMNOSYLTRANSFERASE WBBL"/>
    <property type="match status" value="1"/>
</dbReference>
<feature type="compositionally biased region" description="Polar residues" evidence="1">
    <location>
        <begin position="328"/>
        <end position="338"/>
    </location>
</feature>
<protein>
    <submittedName>
        <fullName evidence="2">Glycosyltransferase family 2 protein</fullName>
    </submittedName>
</protein>
<name>A0A7Z0HYX3_9RHOB</name>
<dbReference type="Proteomes" id="UP000529417">
    <property type="component" value="Unassembled WGS sequence"/>
</dbReference>
<evidence type="ECO:0000313" key="2">
    <source>
        <dbReference type="EMBL" id="NYS24851.1"/>
    </source>
</evidence>
<dbReference type="PANTHER" id="PTHR43179">
    <property type="entry name" value="RHAMNOSYLTRANSFERASE WBBL"/>
    <property type="match status" value="1"/>
</dbReference>